<evidence type="ECO:0000313" key="3">
    <source>
        <dbReference type="Proteomes" id="UP001430306"/>
    </source>
</evidence>
<gene>
    <name evidence="2" type="ORF">LOC71_12045</name>
</gene>
<proteinExistence type="predicted"/>
<evidence type="ECO:0000256" key="1">
    <source>
        <dbReference type="SAM" id="Coils"/>
    </source>
</evidence>
<reference evidence="2" key="1">
    <citation type="submission" date="2021-11" db="EMBL/GenBank/DDBJ databases">
        <title>Genome sequence.</title>
        <authorList>
            <person name="Sun Q."/>
        </authorList>
    </citation>
    <scope>NUCLEOTIDE SEQUENCE</scope>
    <source>
        <strain evidence="2">JC740</strain>
    </source>
</reference>
<dbReference type="RefSeq" id="WP_230273925.1">
    <property type="nucleotide sequence ID" value="NZ_JAJKFW010000022.1"/>
</dbReference>
<organism evidence="2 3">
    <name type="scientific">Rhodopirellula halodulae</name>
    <dbReference type="NCBI Taxonomy" id="2894198"/>
    <lineage>
        <taxon>Bacteria</taxon>
        <taxon>Pseudomonadati</taxon>
        <taxon>Planctomycetota</taxon>
        <taxon>Planctomycetia</taxon>
        <taxon>Pirellulales</taxon>
        <taxon>Pirellulaceae</taxon>
        <taxon>Rhodopirellula</taxon>
    </lineage>
</organism>
<comment type="caution">
    <text evidence="2">The sequence shown here is derived from an EMBL/GenBank/DDBJ whole genome shotgun (WGS) entry which is preliminary data.</text>
</comment>
<sequence>MQLRFETGASSESAPQSDSAFDCVEIDGDTVRLNNVLITDNDLARHLEPLSAEERITELTSIIEVGLFCVTRAAARTDMDFVRTQAERILAIVGTQLGGLPTTVRDNILSKLGTSDGQVLKPVKDQVDHVHRTLTGQVDTLTKLINEVLDPTKDSTSLGRAIKKIDGKLDPNQKDSIQSAVTAAVLSVTGTDGGLAKSVKTTVSDAIKPLKEQVDGLAKEVRGQQAAEEALSQTTQKGRPYEEQVVNDLNFWAAAVGAELIDAGPDCRPGDVVIKLGASSVAGTDVRIVIEARDRQTRQGRKQIADQLETKMHERDCNAAIYLSKTPEGLAKEIGTFAEGECARGPWVATTHDFLHQAVRLLICLVRLRAVKSDVPEFDGAMIEKQIDRVRTALTKIRTVNTSCNQIRDHADKIRNEADSLKSEIRESLVSIEEALRKAS</sequence>
<protein>
    <submittedName>
        <fullName evidence="2">Uncharacterized protein</fullName>
    </submittedName>
</protein>
<dbReference type="Gene3D" id="1.20.120.20">
    <property type="entry name" value="Apolipoprotein"/>
    <property type="match status" value="1"/>
</dbReference>
<evidence type="ECO:0000313" key="2">
    <source>
        <dbReference type="EMBL" id="MCC9643011.1"/>
    </source>
</evidence>
<feature type="coiled-coil region" evidence="1">
    <location>
        <begin position="404"/>
        <end position="438"/>
    </location>
</feature>
<name>A0ABS8NHK7_9BACT</name>
<dbReference type="EMBL" id="JAJKFW010000022">
    <property type="protein sequence ID" value="MCC9643011.1"/>
    <property type="molecule type" value="Genomic_DNA"/>
</dbReference>
<keyword evidence="3" id="KW-1185">Reference proteome</keyword>
<accession>A0ABS8NHK7</accession>
<keyword evidence="1" id="KW-0175">Coiled coil</keyword>
<dbReference type="Proteomes" id="UP001430306">
    <property type="component" value="Unassembled WGS sequence"/>
</dbReference>